<dbReference type="AlphaFoldDB" id="A0AAD6I386"/>
<name>A0AAD6I386_PENCN</name>
<gene>
    <name evidence="1" type="ORF">N7460_010087</name>
</gene>
<sequence length="119" mass="13966">MFRAELRLARLHDLDFELLRLLLSALTLDRRCEVGHCRQRLRMVRAELHPSPFYDLHLELLRLFPSSLIQKRRSKVGHDCQRVRMVSAELRLNRSCSASSHRPFFQNIDARLAMLASVS</sequence>
<dbReference type="Proteomes" id="UP001219568">
    <property type="component" value="Unassembled WGS sequence"/>
</dbReference>
<evidence type="ECO:0000313" key="2">
    <source>
        <dbReference type="Proteomes" id="UP001219568"/>
    </source>
</evidence>
<keyword evidence="2" id="KW-1185">Reference proteome</keyword>
<comment type="caution">
    <text evidence="1">The sequence shown here is derived from an EMBL/GenBank/DDBJ whole genome shotgun (WGS) entry which is preliminary data.</text>
</comment>
<organism evidence="1 2">
    <name type="scientific">Penicillium canescens</name>
    <dbReference type="NCBI Taxonomy" id="5083"/>
    <lineage>
        <taxon>Eukaryota</taxon>
        <taxon>Fungi</taxon>
        <taxon>Dikarya</taxon>
        <taxon>Ascomycota</taxon>
        <taxon>Pezizomycotina</taxon>
        <taxon>Eurotiomycetes</taxon>
        <taxon>Eurotiomycetidae</taxon>
        <taxon>Eurotiales</taxon>
        <taxon>Aspergillaceae</taxon>
        <taxon>Penicillium</taxon>
    </lineage>
</organism>
<reference evidence="1" key="2">
    <citation type="submission" date="2023-01" db="EMBL/GenBank/DDBJ databases">
        <authorList>
            <person name="Petersen C."/>
        </authorList>
    </citation>
    <scope>NUCLEOTIDE SEQUENCE</scope>
    <source>
        <strain evidence="1">IBT 15450</strain>
    </source>
</reference>
<proteinExistence type="predicted"/>
<protein>
    <submittedName>
        <fullName evidence="1">Uncharacterized protein</fullName>
    </submittedName>
</protein>
<reference evidence="1" key="1">
    <citation type="journal article" date="2023" name="IMA Fungus">
        <title>Comparative genomic study of the Penicillium genus elucidates a diverse pangenome and 15 lateral gene transfer events.</title>
        <authorList>
            <person name="Petersen C."/>
            <person name="Sorensen T."/>
            <person name="Nielsen M.R."/>
            <person name="Sondergaard T.E."/>
            <person name="Sorensen J.L."/>
            <person name="Fitzpatrick D.A."/>
            <person name="Frisvad J.C."/>
            <person name="Nielsen K.L."/>
        </authorList>
    </citation>
    <scope>NUCLEOTIDE SEQUENCE</scope>
    <source>
        <strain evidence="1">IBT 15450</strain>
    </source>
</reference>
<dbReference type="EMBL" id="JAQJZL010000014">
    <property type="protein sequence ID" value="KAJ6029821.1"/>
    <property type="molecule type" value="Genomic_DNA"/>
</dbReference>
<evidence type="ECO:0000313" key="1">
    <source>
        <dbReference type="EMBL" id="KAJ6029821.1"/>
    </source>
</evidence>
<accession>A0AAD6I386</accession>